<name>A0A0A8ZSQ5_ARUDO</name>
<evidence type="ECO:0000313" key="1">
    <source>
        <dbReference type="EMBL" id="JAD40703.1"/>
    </source>
</evidence>
<dbReference type="AlphaFoldDB" id="A0A0A8ZSQ5"/>
<accession>A0A0A8ZSQ5</accession>
<sequence length="34" mass="3823">MIHANHLMHRQEQLVHGGHVVADTTSKTTMQLNS</sequence>
<proteinExistence type="predicted"/>
<reference evidence="1" key="2">
    <citation type="journal article" date="2015" name="Data Brief">
        <title>Shoot transcriptome of the giant reed, Arundo donax.</title>
        <authorList>
            <person name="Barrero R.A."/>
            <person name="Guerrero F.D."/>
            <person name="Moolhuijzen P."/>
            <person name="Goolsby J.A."/>
            <person name="Tidwell J."/>
            <person name="Bellgard S.E."/>
            <person name="Bellgard M.I."/>
        </authorList>
    </citation>
    <scope>NUCLEOTIDE SEQUENCE</scope>
    <source>
        <tissue evidence="1">Shoot tissue taken approximately 20 cm above the soil surface</tissue>
    </source>
</reference>
<reference evidence="1" key="1">
    <citation type="submission" date="2014-09" db="EMBL/GenBank/DDBJ databases">
        <authorList>
            <person name="Magalhaes I.L.F."/>
            <person name="Oliveira U."/>
            <person name="Santos F.R."/>
            <person name="Vidigal T.H.D.A."/>
            <person name="Brescovit A.D."/>
            <person name="Santos A.J."/>
        </authorList>
    </citation>
    <scope>NUCLEOTIDE SEQUENCE</scope>
    <source>
        <tissue evidence="1">Shoot tissue taken approximately 20 cm above the soil surface</tissue>
    </source>
</reference>
<protein>
    <submittedName>
        <fullName evidence="1">Uncharacterized protein</fullName>
    </submittedName>
</protein>
<dbReference type="EMBL" id="GBRH01257192">
    <property type="protein sequence ID" value="JAD40703.1"/>
    <property type="molecule type" value="Transcribed_RNA"/>
</dbReference>
<organism evidence="1">
    <name type="scientific">Arundo donax</name>
    <name type="common">Giant reed</name>
    <name type="synonym">Donax arundinaceus</name>
    <dbReference type="NCBI Taxonomy" id="35708"/>
    <lineage>
        <taxon>Eukaryota</taxon>
        <taxon>Viridiplantae</taxon>
        <taxon>Streptophyta</taxon>
        <taxon>Embryophyta</taxon>
        <taxon>Tracheophyta</taxon>
        <taxon>Spermatophyta</taxon>
        <taxon>Magnoliopsida</taxon>
        <taxon>Liliopsida</taxon>
        <taxon>Poales</taxon>
        <taxon>Poaceae</taxon>
        <taxon>PACMAD clade</taxon>
        <taxon>Arundinoideae</taxon>
        <taxon>Arundineae</taxon>
        <taxon>Arundo</taxon>
    </lineage>
</organism>